<dbReference type="Pfam" id="PF20222">
    <property type="entry name" value="DUF6581"/>
    <property type="match status" value="1"/>
</dbReference>
<keyword evidence="5" id="KW-0539">Nucleus</keyword>
<name>A0A0H2S6Z7_9AGAM</name>
<accession>A0A0H2S6Z7</accession>
<evidence type="ECO:0000256" key="5">
    <source>
        <dbReference type="ARBA" id="ARBA00023242"/>
    </source>
</evidence>
<dbReference type="STRING" id="27342.A0A0H2S6Z7"/>
<feature type="region of interest" description="Disordered" evidence="6">
    <location>
        <begin position="1485"/>
        <end position="1515"/>
    </location>
</feature>
<dbReference type="PANTHER" id="PTHR15180:SF1">
    <property type="entry name" value="GENERAL TRANSCRIPTION FACTOR 3C POLYPEPTIDE 1"/>
    <property type="match status" value="1"/>
</dbReference>
<dbReference type="Proteomes" id="UP000053477">
    <property type="component" value="Unassembled WGS sequence"/>
</dbReference>
<evidence type="ECO:0000256" key="4">
    <source>
        <dbReference type="ARBA" id="ARBA00023163"/>
    </source>
</evidence>
<evidence type="ECO:0000313" key="10">
    <source>
        <dbReference type="Proteomes" id="UP000053477"/>
    </source>
</evidence>
<feature type="domain" description="B-block binding subunit of TFIIIC" evidence="7">
    <location>
        <begin position="149"/>
        <end position="214"/>
    </location>
</feature>
<dbReference type="GO" id="GO:0006384">
    <property type="term" value="P:transcription initiation at RNA polymerase III promoter"/>
    <property type="evidence" value="ECO:0007669"/>
    <property type="project" value="InterPro"/>
</dbReference>
<feature type="region of interest" description="Disordered" evidence="6">
    <location>
        <begin position="1430"/>
        <end position="1462"/>
    </location>
</feature>
<dbReference type="GO" id="GO:0003677">
    <property type="term" value="F:DNA binding"/>
    <property type="evidence" value="ECO:0007669"/>
    <property type="project" value="UniProtKB-KW"/>
</dbReference>
<evidence type="ECO:0000259" key="8">
    <source>
        <dbReference type="Pfam" id="PF20222"/>
    </source>
</evidence>
<feature type="region of interest" description="Disordered" evidence="6">
    <location>
        <begin position="726"/>
        <end position="785"/>
    </location>
</feature>
<dbReference type="InterPro" id="IPR007309">
    <property type="entry name" value="TFIIIC_Bblock-bd"/>
</dbReference>
<feature type="region of interest" description="Disordered" evidence="6">
    <location>
        <begin position="524"/>
        <end position="685"/>
    </location>
</feature>
<dbReference type="GO" id="GO:0000127">
    <property type="term" value="C:transcription factor TFIIIC complex"/>
    <property type="evidence" value="ECO:0007669"/>
    <property type="project" value="InterPro"/>
</dbReference>
<dbReference type="GO" id="GO:0005634">
    <property type="term" value="C:nucleus"/>
    <property type="evidence" value="ECO:0007669"/>
    <property type="project" value="UniProtKB-SubCell"/>
</dbReference>
<evidence type="ECO:0000313" key="9">
    <source>
        <dbReference type="EMBL" id="KLO19987.1"/>
    </source>
</evidence>
<feature type="region of interest" description="Disordered" evidence="6">
    <location>
        <begin position="66"/>
        <end position="98"/>
    </location>
</feature>
<comment type="subcellular location">
    <subcellularLocation>
        <location evidence="1">Nucleus</location>
    </subcellularLocation>
</comment>
<feature type="compositionally biased region" description="Basic and acidic residues" evidence="6">
    <location>
        <begin position="560"/>
        <end position="579"/>
    </location>
</feature>
<dbReference type="InterPro" id="IPR044210">
    <property type="entry name" value="Tfc3-like"/>
</dbReference>
<protein>
    <submittedName>
        <fullName evidence="9">Uncharacterized protein</fullName>
    </submittedName>
</protein>
<keyword evidence="2" id="KW-0597">Phosphoprotein</keyword>
<dbReference type="SMART" id="SM00384">
    <property type="entry name" value="AT_hook"/>
    <property type="match status" value="3"/>
</dbReference>
<dbReference type="Pfam" id="PF04182">
    <property type="entry name" value="B-block_TFIIIC"/>
    <property type="match status" value="1"/>
</dbReference>
<organism evidence="9 10">
    <name type="scientific">Schizopora paradoxa</name>
    <dbReference type="NCBI Taxonomy" id="27342"/>
    <lineage>
        <taxon>Eukaryota</taxon>
        <taxon>Fungi</taxon>
        <taxon>Dikarya</taxon>
        <taxon>Basidiomycota</taxon>
        <taxon>Agaricomycotina</taxon>
        <taxon>Agaricomycetes</taxon>
        <taxon>Hymenochaetales</taxon>
        <taxon>Schizoporaceae</taxon>
        <taxon>Schizopora</taxon>
    </lineage>
</organism>
<reference evidence="9 10" key="1">
    <citation type="submission" date="2015-04" db="EMBL/GenBank/DDBJ databases">
        <title>Complete genome sequence of Schizopora paradoxa KUC8140, a cosmopolitan wood degrader in East Asia.</title>
        <authorList>
            <consortium name="DOE Joint Genome Institute"/>
            <person name="Min B."/>
            <person name="Park H."/>
            <person name="Jang Y."/>
            <person name="Kim J.-J."/>
            <person name="Kim K.H."/>
            <person name="Pangilinan J."/>
            <person name="Lipzen A."/>
            <person name="Riley R."/>
            <person name="Grigoriev I.V."/>
            <person name="Spatafora J.W."/>
            <person name="Choi I.-G."/>
        </authorList>
    </citation>
    <scope>NUCLEOTIDE SEQUENCE [LARGE SCALE GENOMIC DNA]</scope>
    <source>
        <strain evidence="9 10">KUC8140</strain>
    </source>
</reference>
<dbReference type="CDD" id="cd16169">
    <property type="entry name" value="Tau138_eWH"/>
    <property type="match status" value="1"/>
</dbReference>
<dbReference type="FunCoup" id="A0A0H2S6Z7">
    <property type="interactions" value="5"/>
</dbReference>
<proteinExistence type="predicted"/>
<keyword evidence="4" id="KW-0804">Transcription</keyword>
<feature type="compositionally biased region" description="Basic residues" evidence="6">
    <location>
        <begin position="600"/>
        <end position="611"/>
    </location>
</feature>
<gene>
    <name evidence="9" type="ORF">SCHPADRAFT_816815</name>
</gene>
<feature type="compositionally biased region" description="Basic residues" evidence="6">
    <location>
        <begin position="653"/>
        <end position="662"/>
    </location>
</feature>
<feature type="compositionally biased region" description="Polar residues" evidence="6">
    <location>
        <begin position="627"/>
        <end position="648"/>
    </location>
</feature>
<dbReference type="InterPro" id="IPR017956">
    <property type="entry name" value="AT_hook_DNA-bd_motif"/>
</dbReference>
<keyword evidence="3" id="KW-0238">DNA-binding</keyword>
<evidence type="ECO:0000259" key="7">
    <source>
        <dbReference type="Pfam" id="PF04182"/>
    </source>
</evidence>
<dbReference type="GO" id="GO:0042791">
    <property type="term" value="P:5S class rRNA transcription by RNA polymerase III"/>
    <property type="evidence" value="ECO:0007669"/>
    <property type="project" value="TreeGrafter"/>
</dbReference>
<sequence>MDELVKHCVRELAFEGDLGCDALRLRQFVSNFYSEHISVGQNVDDAYFAFVWSVLVQHPSVTVGTTSSNATGINFPPQTRRKGRKAKDDEDAPQDESVAQLDEVENGRTRSLDDLVEEFGDAVRIAVEPKTCLVFLTGSHARSSKLTPLLYATLQLIARQREQGISVVGIGKTFGCDQKAVFYQVKQLCELDLIVKLRRGGNSQNFCVHKYFYENSPYWKNIRTEEEMGFQEDAQPIASGSGQVETDGADNDTQGFTPIDSRHLTSLNLLRSRIVKLLKQSPNCMHVYENIALKIGYKPQSRTDRRFFLTRLGELFKEGTIEKIFVPNDNPQATSTVVTHIRLVADGAGSVPFTSLQIAEEEKVNQDVSPFEDDEPETGVKTMSTLHRQIVDVLDDAGTKGATLTDISSALGEFDKRTIEHLVLRLEKNLPPPHLADQAVVQLLEFSGREKRYRYYTLKHYLAQREIEQLEDASSYGRADVEAAGGFMDTKPSEFYETQEDLVKFLGHFKSVYWQQTTVKKNGTSKKQFVNPILADGTRKRGRPRKDSNAPPKPKKQKKVAVETGEREPSRGTKRKAVDDLDEDGKPQNVEELVQATQPAKRRGRSPKKRKLENAAASDAGEEPATGVQSTSETLSNAPQVASQNDLSVSAAPKRKRGRPRKNPISAPDNAEDEAQSTTSHRGSVVMNVDHGPEIVTDANDDIVAQVLELVAEAVASVNDVGHTVPAEAGEASPKRSARVKKPSERALAMSENTTGRKGKDKTIPSDPPEPPSQVEQPYSPDTLIQGEHETPQLELRGPLDEGHVDGGREPLSAAAVADTCENTTKEAEKIVESKVSDGREVLPRTGKKNLSHSRRQNELIRVLEQCNGIINTTANYIVDEHAKLVEKMAQAGEPTSCPVGIRLDRKTVKSTLESLEAAGRIKVLNASVPASITPMRMTKIAYLPSVSDEEIQNYLKGLGSSVDEASSALANASGGEATHTDVPQSAAMQWYKQHESSLNHHYWHRNNGRLEEFLKLPTDAIQEALLMERQTASQMLGYIPGKLRRAQALHMHVMGQLSSEAGATSEPPSQNLVVEWDYLTDELPLSLYCAIIPQPVFHVEVKELLDNDEGRETPINKLPLHLKPLIITGKRLQLCAFDLLADLVTLGLVTPMQTSDAKSTVVQYSDKNGQTVNLIPSIQTLASSTSNTPHLFWKFNKCAPVYLVAASNKSPPFFREFDLSTHTARQEFWEALKNASLDSAFANSQEKGSEQVICEYTPRIITNLTRQKHWQTSYHFSWFQEQYLRTYVDSRTYATPCDGPNSEELVQSIADTVHAPCDAVQGFYASFKAEYLRELERKKKKEEAAKKAEERRIETRKFLEGKAEETRKKDIARWDSLVRRYTKSTSSDVQLQRIARLRESYLQSIQKKSSVWEPKIEDILKVTQSAETTDRAQKLFRSKPPRVEIPKAQAEPVPEPRPAPRELQDYVKSIDEIIERQKKAFAGLAEASPVPRKKKKGKSKEEEDDTDLKHGRQRKHRFRWNKEFDELLKDASIIVRARCKMLSRVDWGALDQVFPYIPRNSARQHLTSLKEMPGVEAYLARLQDCWQDLWTKKRGTAELPEAEVITASNFDLKTHIAFLRKHLDKNAIRVGISLEDEKENFELPADIREMEDKWIISERKDGQTTWDFLWNGSAEEGREKQALDEAFVLEIDDAVAPAKDMGYLTVAESAMKMVFGTPKETYDASVASALLHNVGNRAVNEACKSLLADNVLSKLVRDPNKMSPGRALKISEVNQAALGGSMARELFIDAAQLEEAYASGQEDEWHEWPLLSTDGDTAAILQLLSDNMVDIQFDTSNAQVARQTIDYASKKASDSEIEIRMLVKLQQQNFEPSLQPSPIATAMEITNSDSLGHGCNMYMAKASCRLFSEGAVDCQVCIDAAMAAELQSWPLEEQHLVAKLIRIVSTSGNTGISIDAILMKMACPASQCTAILRALSSLAVPLLYVVGYSTTLFISAAHIDAWTVTLGGELDTSPVAKIFPRRWLDVAGNRVREVWDAAVRSIVALVHSRPGICQAEVLWRVRWLFDRQEVLDVLKHLVAEKFFVPKVAEGELPLFEMATPAEERTICWTINHESHWYQIEGV</sequence>
<dbReference type="EMBL" id="KQ085883">
    <property type="protein sequence ID" value="KLO19987.1"/>
    <property type="molecule type" value="Genomic_DNA"/>
</dbReference>
<evidence type="ECO:0000256" key="2">
    <source>
        <dbReference type="ARBA" id="ARBA00022553"/>
    </source>
</evidence>
<dbReference type="InParanoid" id="A0A0H2S6Z7"/>
<dbReference type="PANTHER" id="PTHR15180">
    <property type="entry name" value="GENERAL TRANSCRIPTION FACTOR 3C POLYPEPTIDE 1"/>
    <property type="match status" value="1"/>
</dbReference>
<evidence type="ECO:0000256" key="3">
    <source>
        <dbReference type="ARBA" id="ARBA00023125"/>
    </source>
</evidence>
<keyword evidence="10" id="KW-1185">Reference proteome</keyword>
<feature type="domain" description="Transcription factor tau subunit sfc3/Tfc3 C-terminal" evidence="8">
    <location>
        <begin position="1515"/>
        <end position="1875"/>
    </location>
</feature>
<evidence type="ECO:0000256" key="6">
    <source>
        <dbReference type="SAM" id="MobiDB-lite"/>
    </source>
</evidence>
<dbReference type="InterPro" id="IPR046488">
    <property type="entry name" value="Sfc3/Tfc3_C"/>
</dbReference>
<evidence type="ECO:0000256" key="1">
    <source>
        <dbReference type="ARBA" id="ARBA00004123"/>
    </source>
</evidence>
<dbReference type="InterPro" id="IPR035625">
    <property type="entry name" value="Tfc3-like_eWH"/>
</dbReference>
<dbReference type="OrthoDB" id="68020at2759"/>